<evidence type="ECO:0000256" key="3">
    <source>
        <dbReference type="ARBA" id="ARBA00022553"/>
    </source>
</evidence>
<dbReference type="Gene3D" id="3.30.310.50">
    <property type="entry name" value="Alpha-D-phosphohexomutase, C-terminal domain"/>
    <property type="match status" value="1"/>
</dbReference>
<dbReference type="PANTHER" id="PTHR43771">
    <property type="entry name" value="PHOSPHOMANNOMUTASE"/>
    <property type="match status" value="1"/>
</dbReference>
<dbReference type="Pfam" id="PF02878">
    <property type="entry name" value="PGM_PMM_I"/>
    <property type="match status" value="1"/>
</dbReference>
<comment type="similarity">
    <text evidence="2">Belongs to the phosphohexose mutase family.</text>
</comment>
<dbReference type="InterPro" id="IPR005846">
    <property type="entry name" value="A-D-PHexomutase_a/b/a-III"/>
</dbReference>
<protein>
    <recommendedName>
        <fullName evidence="12">Phosphomannomutase/phosphoglucomutase</fullName>
    </recommendedName>
</protein>
<evidence type="ECO:0000256" key="4">
    <source>
        <dbReference type="ARBA" id="ARBA00022723"/>
    </source>
</evidence>
<dbReference type="Gene3D" id="3.40.120.10">
    <property type="entry name" value="Alpha-D-Glucose-1,6-Bisphosphate, subunit A, domain 3"/>
    <property type="match status" value="3"/>
</dbReference>
<dbReference type="GO" id="GO:0016868">
    <property type="term" value="F:intramolecular phosphotransferase activity"/>
    <property type="evidence" value="ECO:0007669"/>
    <property type="project" value="InterPro"/>
</dbReference>
<keyword evidence="6" id="KW-0413">Isomerase</keyword>
<dbReference type="PANTHER" id="PTHR43771:SF1">
    <property type="entry name" value="PHOSPHOMANNOMUTASE"/>
    <property type="match status" value="1"/>
</dbReference>
<dbReference type="Proteomes" id="UP000177325">
    <property type="component" value="Unassembled WGS sequence"/>
</dbReference>
<evidence type="ECO:0000256" key="1">
    <source>
        <dbReference type="ARBA" id="ARBA00001946"/>
    </source>
</evidence>
<dbReference type="InterPro" id="IPR016055">
    <property type="entry name" value="A-D-PHexomutase_a/b/a-I/II/III"/>
</dbReference>
<dbReference type="STRING" id="1798525.A3G90_03300"/>
<dbReference type="GO" id="GO:0005975">
    <property type="term" value="P:carbohydrate metabolic process"/>
    <property type="evidence" value="ECO:0007669"/>
    <property type="project" value="InterPro"/>
</dbReference>
<organism evidence="10 11">
    <name type="scientific">Candidatus Kaiserbacteria bacterium RIFCSPLOWO2_12_FULL_45_26</name>
    <dbReference type="NCBI Taxonomy" id="1798525"/>
    <lineage>
        <taxon>Bacteria</taxon>
        <taxon>Candidatus Kaiseribacteriota</taxon>
    </lineage>
</organism>
<evidence type="ECO:0000259" key="9">
    <source>
        <dbReference type="Pfam" id="PF02880"/>
    </source>
</evidence>
<keyword evidence="5" id="KW-0460">Magnesium</keyword>
<comment type="caution">
    <text evidence="10">The sequence shown here is derived from an EMBL/GenBank/DDBJ whole genome shotgun (WGS) entry which is preliminary data.</text>
</comment>
<dbReference type="Pfam" id="PF02879">
    <property type="entry name" value="PGM_PMM_II"/>
    <property type="match status" value="1"/>
</dbReference>
<accession>A0A1F6FGT1</accession>
<dbReference type="InterPro" id="IPR005845">
    <property type="entry name" value="A-D-PHexomutase_a/b/a-II"/>
</dbReference>
<feature type="domain" description="Alpha-D-phosphohexomutase alpha/beta/alpha" evidence="9">
    <location>
        <begin position="262"/>
        <end position="370"/>
    </location>
</feature>
<dbReference type="SUPFAM" id="SSF53738">
    <property type="entry name" value="Phosphoglucomutase, first 3 domains"/>
    <property type="match status" value="3"/>
</dbReference>
<dbReference type="CDD" id="cd03089">
    <property type="entry name" value="PMM_PGM"/>
    <property type="match status" value="1"/>
</dbReference>
<gene>
    <name evidence="10" type="ORF">A3G90_03300</name>
</gene>
<evidence type="ECO:0008006" key="12">
    <source>
        <dbReference type="Google" id="ProtNLM"/>
    </source>
</evidence>
<evidence type="ECO:0000313" key="10">
    <source>
        <dbReference type="EMBL" id="OGG85061.1"/>
    </source>
</evidence>
<proteinExistence type="inferred from homology"/>
<keyword evidence="3" id="KW-0597">Phosphoprotein</keyword>
<dbReference type="PRINTS" id="PR00509">
    <property type="entry name" value="PGMPMM"/>
</dbReference>
<evidence type="ECO:0000259" key="8">
    <source>
        <dbReference type="Pfam" id="PF02879"/>
    </source>
</evidence>
<evidence type="ECO:0000259" key="7">
    <source>
        <dbReference type="Pfam" id="PF02878"/>
    </source>
</evidence>
<dbReference type="Pfam" id="PF02880">
    <property type="entry name" value="PGM_PMM_III"/>
    <property type="match status" value="1"/>
</dbReference>
<evidence type="ECO:0000313" key="11">
    <source>
        <dbReference type="Proteomes" id="UP000177325"/>
    </source>
</evidence>
<dbReference type="SUPFAM" id="SSF55957">
    <property type="entry name" value="Phosphoglucomutase, C-terminal domain"/>
    <property type="match status" value="1"/>
</dbReference>
<feature type="domain" description="Alpha-D-phosphohexomutase alpha/beta/alpha" evidence="8">
    <location>
        <begin position="160"/>
        <end position="256"/>
    </location>
</feature>
<sequence>MNKHNFEHLESIYRNYDIRGLYPNEITEDEVEKIGYAIVKNFGTKKVAVGYDIRPSSLPLKNALIKGLTEAGCNVVDLGLVTTPMTYYVCGSTDVDATVMVTASHMPSEYNGLKIAVDDSKPVTKDMLQDLKRIVGEHTYSSSEVIGVIETNSPLSKWQSKFKAAHSFGGRPLRIVIDPANMIGGLEIETFRAFEPDLEVFVIYDEFDHTTPNHEANPIKPETLKDLGLEVLKNQADIGIAFDGDADRVGFVDEKGSFVPADIIGALIAGVLLEKHPNSTIVYDTRSSKAVGEEIQRHGGIPIEWKVGHTNIRTKMREVDAIFGIELAGHYFFKETYFSEGGPLPAFLILELLHKTGKSLSTLVKEVQKYYHSTEINSEVTKTPEEIYTLLQAEFPGGEVSMLDGIKVTFSDWWFNTRPSANDPVLRLNLEANTKDLMEEKLAQVLKIIRS</sequence>
<evidence type="ECO:0000256" key="2">
    <source>
        <dbReference type="ARBA" id="ARBA00010231"/>
    </source>
</evidence>
<dbReference type="InterPro" id="IPR005844">
    <property type="entry name" value="A-D-PHexomutase_a/b/a-I"/>
</dbReference>
<dbReference type="AlphaFoldDB" id="A0A1F6FGT1"/>
<dbReference type="InterPro" id="IPR005841">
    <property type="entry name" value="Alpha-D-phosphohexomutase_SF"/>
</dbReference>
<dbReference type="InterPro" id="IPR036900">
    <property type="entry name" value="A-D-PHexomutase_C_sf"/>
</dbReference>
<comment type="cofactor">
    <cofactor evidence="1">
        <name>Mg(2+)</name>
        <dbReference type="ChEBI" id="CHEBI:18420"/>
    </cofactor>
</comment>
<dbReference type="GO" id="GO:0046872">
    <property type="term" value="F:metal ion binding"/>
    <property type="evidence" value="ECO:0007669"/>
    <property type="project" value="UniProtKB-KW"/>
</dbReference>
<evidence type="ECO:0000256" key="6">
    <source>
        <dbReference type="ARBA" id="ARBA00023235"/>
    </source>
</evidence>
<reference evidence="10 11" key="1">
    <citation type="journal article" date="2016" name="Nat. Commun.">
        <title>Thousands of microbial genomes shed light on interconnected biogeochemical processes in an aquifer system.</title>
        <authorList>
            <person name="Anantharaman K."/>
            <person name="Brown C.T."/>
            <person name="Hug L.A."/>
            <person name="Sharon I."/>
            <person name="Castelle C.J."/>
            <person name="Probst A.J."/>
            <person name="Thomas B.C."/>
            <person name="Singh A."/>
            <person name="Wilkins M.J."/>
            <person name="Karaoz U."/>
            <person name="Brodie E.L."/>
            <person name="Williams K.H."/>
            <person name="Hubbard S.S."/>
            <person name="Banfield J.F."/>
        </authorList>
    </citation>
    <scope>NUCLEOTIDE SEQUENCE [LARGE SCALE GENOMIC DNA]</scope>
</reference>
<evidence type="ECO:0000256" key="5">
    <source>
        <dbReference type="ARBA" id="ARBA00022842"/>
    </source>
</evidence>
<keyword evidence="4" id="KW-0479">Metal-binding</keyword>
<feature type="domain" description="Alpha-D-phosphohexomutase alpha/beta/alpha" evidence="7">
    <location>
        <begin position="14"/>
        <end position="137"/>
    </location>
</feature>
<dbReference type="EMBL" id="MFMM01000001">
    <property type="protein sequence ID" value="OGG85061.1"/>
    <property type="molecule type" value="Genomic_DNA"/>
</dbReference>
<name>A0A1F6FGT1_9BACT</name>